<keyword evidence="2" id="KW-1185">Reference proteome</keyword>
<proteinExistence type="predicted"/>
<dbReference type="SUPFAM" id="SSF52047">
    <property type="entry name" value="RNI-like"/>
    <property type="match status" value="1"/>
</dbReference>
<name>A0ABP1DL27_9APHY</name>
<evidence type="ECO:0000313" key="1">
    <source>
        <dbReference type="EMBL" id="CAL1708561.1"/>
    </source>
</evidence>
<evidence type="ECO:0000313" key="2">
    <source>
        <dbReference type="Proteomes" id="UP001497453"/>
    </source>
</evidence>
<dbReference type="Proteomes" id="UP001497453">
    <property type="component" value="Chromosome 5"/>
</dbReference>
<dbReference type="Gene3D" id="3.80.10.10">
    <property type="entry name" value="Ribonuclease Inhibitor"/>
    <property type="match status" value="1"/>
</dbReference>
<evidence type="ECO:0008006" key="3">
    <source>
        <dbReference type="Google" id="ProtNLM"/>
    </source>
</evidence>
<accession>A0ABP1DL27</accession>
<dbReference type="InterPro" id="IPR032675">
    <property type="entry name" value="LRR_dom_sf"/>
</dbReference>
<dbReference type="EMBL" id="OZ037948">
    <property type="protein sequence ID" value="CAL1708561.1"/>
    <property type="molecule type" value="Genomic_DNA"/>
</dbReference>
<reference evidence="2" key="1">
    <citation type="submission" date="2024-04" db="EMBL/GenBank/DDBJ databases">
        <authorList>
            <person name="Shaw F."/>
            <person name="Minotto A."/>
        </authorList>
    </citation>
    <scope>NUCLEOTIDE SEQUENCE [LARGE SCALE GENOMIC DNA]</scope>
</reference>
<sequence length="528" mass="60931">MRRNNMLIQLPPIRDHFGDLLHPISISDIHSGSRQHCYAPVKLTFERGLKRLHDLSDPCEPQTLPPLKRTRKSDFRHVDQPSSYRRIELPADIYHLIIENYWDQENICCTSRKTVCALALTCREWRAVARRHIFRSIVLRNEEELNKLVSIIRREKDISGYIWKVRLYGSLPASNDSGQDFPLKLATQDSWIYQFPSVFGSSLPSIRILELFNFAHLSPLQGDCQIFAGWVCGLATLQSVEVLNLKYCEMGPNCLTALVRAFSRLKSVGLREVDFTTPEEVTLLDVSTPTSNRPIFVCRTIASRFGLPAVIDILDRRESLVKYKLFNPCPPLQSLYIDNAYAMYKPSNLGDFVYWFDPKAVSRSLISLSIGTGVDMKSVARFLTSLGSCPSLRNVNMYVSCNADSLMRYGVDMSNLVNLKTLRLRCGMLDIAQTHATHYLLSSLPSRCLKRLIIVIQFDSYYKEVELLDEYLNSEKFETVEEFCVEFLEDDQQVSKEVIRKEIFEMFPRMMERGLLAVDEYRWPYLCY</sequence>
<gene>
    <name evidence="1" type="ORF">GFSPODELE1_LOCUS6907</name>
</gene>
<protein>
    <recommendedName>
        <fullName evidence="3">F-box domain-containing protein</fullName>
    </recommendedName>
</protein>
<organism evidence="1 2">
    <name type="scientific">Somion occarium</name>
    <dbReference type="NCBI Taxonomy" id="3059160"/>
    <lineage>
        <taxon>Eukaryota</taxon>
        <taxon>Fungi</taxon>
        <taxon>Dikarya</taxon>
        <taxon>Basidiomycota</taxon>
        <taxon>Agaricomycotina</taxon>
        <taxon>Agaricomycetes</taxon>
        <taxon>Polyporales</taxon>
        <taxon>Cerrenaceae</taxon>
        <taxon>Somion</taxon>
    </lineage>
</organism>